<dbReference type="OrthoDB" id="4356994at2759"/>
<dbReference type="InterPro" id="IPR036864">
    <property type="entry name" value="Zn2-C6_fun-type_DNA-bd_sf"/>
</dbReference>
<dbReference type="CDD" id="cd00067">
    <property type="entry name" value="GAL4"/>
    <property type="match status" value="1"/>
</dbReference>
<keyword evidence="9" id="KW-1185">Reference proteome</keyword>
<keyword evidence="1" id="KW-0805">Transcription regulation</keyword>
<dbReference type="SUPFAM" id="SSF57701">
    <property type="entry name" value="Zn2/Cys6 DNA-binding domain"/>
    <property type="match status" value="1"/>
</dbReference>
<feature type="compositionally biased region" description="Gly residues" evidence="5">
    <location>
        <begin position="132"/>
        <end position="150"/>
    </location>
</feature>
<dbReference type="STRING" id="104259.A0A0F7VFM8"/>
<accession>A0A0F7VFM8</accession>
<keyword evidence="6" id="KW-1133">Transmembrane helix</keyword>
<dbReference type="GO" id="GO:0003677">
    <property type="term" value="F:DNA binding"/>
    <property type="evidence" value="ECO:0007669"/>
    <property type="project" value="UniProtKB-KW"/>
</dbReference>
<evidence type="ECO:0000256" key="2">
    <source>
        <dbReference type="ARBA" id="ARBA00023125"/>
    </source>
</evidence>
<keyword evidence="2" id="KW-0238">DNA-binding</keyword>
<feature type="region of interest" description="Disordered" evidence="5">
    <location>
        <begin position="263"/>
        <end position="304"/>
    </location>
</feature>
<keyword evidence="6" id="KW-0472">Membrane</keyword>
<dbReference type="EMBL" id="CDHK01000004">
    <property type="protein sequence ID" value="CEO60950.1"/>
    <property type="molecule type" value="Genomic_DNA"/>
</dbReference>
<dbReference type="PANTHER" id="PTHR47256">
    <property type="entry name" value="ZN(II)2CYS6 TRANSCRIPTION FACTOR (EUROFUNG)-RELATED"/>
    <property type="match status" value="1"/>
</dbReference>
<feature type="region of interest" description="Disordered" evidence="5">
    <location>
        <begin position="127"/>
        <end position="155"/>
    </location>
</feature>
<dbReference type="InterPro" id="IPR053187">
    <property type="entry name" value="Notoamide_regulator"/>
</dbReference>
<evidence type="ECO:0000256" key="3">
    <source>
        <dbReference type="ARBA" id="ARBA00023163"/>
    </source>
</evidence>
<name>A0A0F7VFM8_PENBI</name>
<evidence type="ECO:0000256" key="1">
    <source>
        <dbReference type="ARBA" id="ARBA00023015"/>
    </source>
</evidence>
<feature type="transmembrane region" description="Helical" evidence="6">
    <location>
        <begin position="28"/>
        <end position="49"/>
    </location>
</feature>
<dbReference type="GO" id="GO:0008270">
    <property type="term" value="F:zinc ion binding"/>
    <property type="evidence" value="ECO:0007669"/>
    <property type="project" value="InterPro"/>
</dbReference>
<dbReference type="Gene3D" id="4.10.240.10">
    <property type="entry name" value="Zn(2)-C6 fungal-type DNA-binding domain"/>
    <property type="match status" value="1"/>
</dbReference>
<dbReference type="AlphaFoldDB" id="A0A0F7VFM8"/>
<evidence type="ECO:0000256" key="4">
    <source>
        <dbReference type="ARBA" id="ARBA00023242"/>
    </source>
</evidence>
<evidence type="ECO:0000256" key="5">
    <source>
        <dbReference type="SAM" id="MobiDB-lite"/>
    </source>
</evidence>
<dbReference type="Proteomes" id="UP000042958">
    <property type="component" value="Unassembled WGS sequence"/>
</dbReference>
<dbReference type="InterPro" id="IPR001138">
    <property type="entry name" value="Zn2Cys6_DnaBD"/>
</dbReference>
<dbReference type="GO" id="GO:0000981">
    <property type="term" value="F:DNA-binding transcription factor activity, RNA polymerase II-specific"/>
    <property type="evidence" value="ECO:0007669"/>
    <property type="project" value="InterPro"/>
</dbReference>
<dbReference type="SMART" id="SM00066">
    <property type="entry name" value="GAL4"/>
    <property type="match status" value="1"/>
</dbReference>
<gene>
    <name evidence="8" type="ORF">PMG11_05392</name>
</gene>
<proteinExistence type="predicted"/>
<evidence type="ECO:0000313" key="8">
    <source>
        <dbReference type="EMBL" id="CEO60950.1"/>
    </source>
</evidence>
<evidence type="ECO:0000256" key="6">
    <source>
        <dbReference type="SAM" id="Phobius"/>
    </source>
</evidence>
<organism evidence="8 9">
    <name type="scientific">Penicillium brasilianum</name>
    <dbReference type="NCBI Taxonomy" id="104259"/>
    <lineage>
        <taxon>Eukaryota</taxon>
        <taxon>Fungi</taxon>
        <taxon>Dikarya</taxon>
        <taxon>Ascomycota</taxon>
        <taxon>Pezizomycotina</taxon>
        <taxon>Eurotiomycetes</taxon>
        <taxon>Eurotiomycetidae</taxon>
        <taxon>Eurotiales</taxon>
        <taxon>Aspergillaceae</taxon>
        <taxon>Penicillium</taxon>
    </lineage>
</organism>
<keyword evidence="6" id="KW-0812">Transmembrane</keyword>
<protein>
    <recommendedName>
        <fullName evidence="7">Zn(2)-C6 fungal-type domain-containing protein</fullName>
    </recommendedName>
</protein>
<evidence type="ECO:0000259" key="7">
    <source>
        <dbReference type="PROSITE" id="PS50048"/>
    </source>
</evidence>
<dbReference type="PROSITE" id="PS50048">
    <property type="entry name" value="ZN2_CY6_FUNGAL_2"/>
    <property type="match status" value="1"/>
</dbReference>
<keyword evidence="3" id="KW-0804">Transcription</keyword>
<keyword evidence="4" id="KW-0539">Nucleus</keyword>
<feature type="domain" description="Zn(2)-C6 fungal-type" evidence="7">
    <location>
        <begin position="161"/>
        <end position="190"/>
    </location>
</feature>
<sequence length="304" mass="33931">MSAPKQLHFVFRHIRSFKWKAISHPESIFCGGNFFTLISFPFFLSFSFISKPSIIPLLSTALERADYFISFHVWDKLTLLHHRLFHFLVLPPLSSSPPSRSCLSHLPPYPLFSAMGDVGRAFRPIAPRTMPSGGGVGGQPPLGSSGGGPSEDGRMKRASTACKECQKRRTRCTGPPKCSECDTHDRECAFDEQADRRRKANARRTQEELASLTEFNDQLLSVLRYSNNTTTQHVINVIRSSASREEIQSVLLSILSQNPELAQQALGQPVPPPPHQQHPSVAHAPHHVPNDLDPHNLGPYFDPR</sequence>
<reference evidence="9" key="1">
    <citation type="journal article" date="2015" name="Genome Announc.">
        <title>Draft genome sequence of the fungus Penicillium brasilianum MG11.</title>
        <authorList>
            <person name="Horn F."/>
            <person name="Linde J."/>
            <person name="Mattern D.J."/>
            <person name="Walther G."/>
            <person name="Guthke R."/>
            <person name="Brakhage A.A."/>
            <person name="Valiante V."/>
        </authorList>
    </citation>
    <scope>NUCLEOTIDE SEQUENCE [LARGE SCALE GENOMIC DNA]</scope>
    <source>
        <strain evidence="9">MG11</strain>
    </source>
</reference>
<dbReference type="PANTHER" id="PTHR47256:SF1">
    <property type="entry name" value="ZN(II)2CYS6 TRANSCRIPTION FACTOR (EUROFUNG)"/>
    <property type="match status" value="1"/>
</dbReference>
<evidence type="ECO:0000313" key="9">
    <source>
        <dbReference type="Proteomes" id="UP000042958"/>
    </source>
</evidence>